<proteinExistence type="predicted"/>
<dbReference type="Proteomes" id="UP000784294">
    <property type="component" value="Unassembled WGS sequence"/>
</dbReference>
<reference evidence="1" key="1">
    <citation type="submission" date="2018-11" db="EMBL/GenBank/DDBJ databases">
        <authorList>
            <consortium name="Pathogen Informatics"/>
        </authorList>
    </citation>
    <scope>NUCLEOTIDE SEQUENCE</scope>
</reference>
<protein>
    <submittedName>
        <fullName evidence="1">Uncharacterized protein</fullName>
    </submittedName>
</protein>
<dbReference type="EMBL" id="CAAALY010022307">
    <property type="protein sequence ID" value="VEL14771.1"/>
    <property type="molecule type" value="Genomic_DNA"/>
</dbReference>
<organism evidence="1 2">
    <name type="scientific">Protopolystoma xenopodis</name>
    <dbReference type="NCBI Taxonomy" id="117903"/>
    <lineage>
        <taxon>Eukaryota</taxon>
        <taxon>Metazoa</taxon>
        <taxon>Spiralia</taxon>
        <taxon>Lophotrochozoa</taxon>
        <taxon>Platyhelminthes</taxon>
        <taxon>Monogenea</taxon>
        <taxon>Polyopisthocotylea</taxon>
        <taxon>Polystomatidea</taxon>
        <taxon>Polystomatidae</taxon>
        <taxon>Protopolystoma</taxon>
    </lineage>
</organism>
<gene>
    <name evidence="1" type="ORF">PXEA_LOCUS8211</name>
</gene>
<keyword evidence="2" id="KW-1185">Reference proteome</keyword>
<name>A0A448WLG1_9PLAT</name>
<evidence type="ECO:0000313" key="1">
    <source>
        <dbReference type="EMBL" id="VEL14771.1"/>
    </source>
</evidence>
<dbReference type="AlphaFoldDB" id="A0A448WLG1"/>
<sequence length="319" mass="35609">MSSTKDTRSRDPIQLDESQLVSLAVYGKLDEIPASGETQQMASEQTGLRCVEMQLSLMGETAKVRKTDTSEGSCKKSVVYREPIRHDNQEIKIIEVEKRTKWPKNGFLPQAYLDTKWKRNKIKRGRCEGWRMPGQLISFSPTISLLEPPQIPASDSISQPLPSGKSLTFENYGLPTKMLDSVAIEADSNQDSSVSPSPPDGNCTAIVHAIHLPNVGQELKTFERELAYSATETEESNCTFQSAGQLLTPKLNACELHTNIHIRAPGLESRPKDSPKALFEVHVDDKNRNHPFNLTFGPKTPKQARLGEATLEMHTKQWI</sequence>
<accession>A0A448WLG1</accession>
<evidence type="ECO:0000313" key="2">
    <source>
        <dbReference type="Proteomes" id="UP000784294"/>
    </source>
</evidence>
<comment type="caution">
    <text evidence="1">The sequence shown here is derived from an EMBL/GenBank/DDBJ whole genome shotgun (WGS) entry which is preliminary data.</text>
</comment>